<keyword evidence="4" id="KW-1185">Reference proteome</keyword>
<dbReference type="Pfam" id="PF01337">
    <property type="entry name" value="Barstar"/>
    <property type="match status" value="1"/>
</dbReference>
<protein>
    <recommendedName>
        <fullName evidence="2">Barstar (barnase inhibitor) domain-containing protein</fullName>
    </recommendedName>
</protein>
<reference evidence="4" key="1">
    <citation type="journal article" date="2019" name="Int. J. Syst. Evol. Microbiol.">
        <title>The Global Catalogue of Microorganisms (GCM) 10K type strain sequencing project: providing services to taxonomists for standard genome sequencing and annotation.</title>
        <authorList>
            <consortium name="The Broad Institute Genomics Platform"/>
            <consortium name="The Broad Institute Genome Sequencing Center for Infectious Disease"/>
            <person name="Wu L."/>
            <person name="Ma J."/>
        </authorList>
    </citation>
    <scope>NUCLEOTIDE SEQUENCE [LARGE SCALE GENOMIC DNA]</scope>
    <source>
        <strain evidence="4">JCM 16956</strain>
    </source>
</reference>
<dbReference type="Proteomes" id="UP001501000">
    <property type="component" value="Unassembled WGS sequence"/>
</dbReference>
<evidence type="ECO:0000259" key="2">
    <source>
        <dbReference type="Pfam" id="PF01337"/>
    </source>
</evidence>
<gene>
    <name evidence="3" type="ORF">GCM10022244_57490</name>
</gene>
<dbReference type="InterPro" id="IPR000468">
    <property type="entry name" value="Barstar"/>
</dbReference>
<organism evidence="3 4">
    <name type="scientific">Streptomyces gulbargensis</name>
    <dbReference type="NCBI Taxonomy" id="364901"/>
    <lineage>
        <taxon>Bacteria</taxon>
        <taxon>Bacillati</taxon>
        <taxon>Actinomycetota</taxon>
        <taxon>Actinomycetes</taxon>
        <taxon>Kitasatosporales</taxon>
        <taxon>Streptomycetaceae</taxon>
        <taxon>Streptomyces</taxon>
    </lineage>
</organism>
<accession>A0ABP7NDK8</accession>
<comment type="similarity">
    <text evidence="1">Belongs to the barstar family.</text>
</comment>
<name>A0ABP7NDK8_9ACTN</name>
<dbReference type="InterPro" id="IPR035905">
    <property type="entry name" value="Barstar-like_sf"/>
</dbReference>
<evidence type="ECO:0000313" key="3">
    <source>
        <dbReference type="EMBL" id="GAA3942075.1"/>
    </source>
</evidence>
<sequence>MFGGRVRIADHATWDRDVPVKYLLVQEDEEGGERLWGRCAGVEGLFVDPVPPPREVLTLRGCRPDGLLREVLAEPGVSPRGLGDVCVEVWDDEEPVRWWTLLDAVVVAHRPHPVAPDRYDIVLGAGVRNEDGLCELPAAPHFELFAGTTVAAASAGRCSGVDGLFAVRADPAPAPLELIGCEPAEPLLAALRRPRRSERDWAYLLVLDRHGAVMASRPVGLAVTGARPSVLGGTLVDITLTDGGDDRPSPADRPVWAEWYQGPPTEPNLWAPYDARGRAAWLDLTTRAWRVPAPRPDRSGGEHRLDGRFVTDVPGLHCAMGEALLGPGRYFGREWNAFKDCLGGGFGVVPPFTLTWHDSETARRALADVLEDPEDGLSYFEEIVRLLERRGVTVVLR</sequence>
<evidence type="ECO:0000313" key="4">
    <source>
        <dbReference type="Proteomes" id="UP001501000"/>
    </source>
</evidence>
<feature type="domain" description="Barstar (barnase inhibitor)" evidence="2">
    <location>
        <begin position="303"/>
        <end position="393"/>
    </location>
</feature>
<dbReference type="SUPFAM" id="SSF52038">
    <property type="entry name" value="Barstar-related"/>
    <property type="match status" value="1"/>
</dbReference>
<dbReference type="EMBL" id="BAABAJ010000033">
    <property type="protein sequence ID" value="GAA3942075.1"/>
    <property type="molecule type" value="Genomic_DNA"/>
</dbReference>
<evidence type="ECO:0000256" key="1">
    <source>
        <dbReference type="ARBA" id="ARBA00006845"/>
    </source>
</evidence>
<dbReference type="Gene3D" id="3.30.370.10">
    <property type="entry name" value="Barstar-like"/>
    <property type="match status" value="1"/>
</dbReference>
<proteinExistence type="inferred from homology"/>
<comment type="caution">
    <text evidence="3">The sequence shown here is derived from an EMBL/GenBank/DDBJ whole genome shotgun (WGS) entry which is preliminary data.</text>
</comment>
<dbReference type="RefSeq" id="WP_345288083.1">
    <property type="nucleotide sequence ID" value="NZ_BAABAJ010000033.1"/>
</dbReference>